<accession>A0A1B5KYW6</accession>
<feature type="compositionally biased region" description="Low complexity" evidence="1">
    <location>
        <begin position="157"/>
        <end position="167"/>
    </location>
</feature>
<evidence type="ECO:0000313" key="2">
    <source>
        <dbReference type="EMBL" id="GAO15325.1"/>
    </source>
</evidence>
<comment type="caution">
    <text evidence="2">The sequence shown here is derived from an EMBL/GenBank/DDBJ whole genome shotgun (WGS) entry which is preliminary data.</text>
</comment>
<evidence type="ECO:0000256" key="1">
    <source>
        <dbReference type="SAM" id="MobiDB-lite"/>
    </source>
</evidence>
<feature type="compositionally biased region" description="Polar residues" evidence="1">
    <location>
        <begin position="229"/>
        <end position="247"/>
    </location>
</feature>
<evidence type="ECO:0008006" key="4">
    <source>
        <dbReference type="Google" id="ProtNLM"/>
    </source>
</evidence>
<feature type="compositionally biased region" description="Basic and acidic residues" evidence="1">
    <location>
        <begin position="18"/>
        <end position="28"/>
    </location>
</feature>
<evidence type="ECO:0000313" key="3">
    <source>
        <dbReference type="Proteomes" id="UP000054053"/>
    </source>
</evidence>
<sequence length="845" mass="94267">MHYPQSSQYGHPPLPPRWDNHQQPRLHVEQGGYGTNLSASPVNTYQATAQTLLPASLVPYPTPSQQRQSEVLPRAEDGVYKMSHSTLPANLAQVQPQAYEPASSQEHQSGVTAQTETVSQQHASGVNPLLVNNTINPSENTAREPQQLSQVPPPTAPGAGAPTYVPGLVGSPTPKSPEITRIQPSSTPGTDVPGAVNNDAPQHHPARLGDSSSITQQMGNLDISRQIQEQAADPNQSAHGSFTNAKNQKLPPIVANGPSRDVIRYCPEDRIVDYPLFWYQLPDAPDFLVCTKCHQDFIESTPLAGNFKRILAEPGSRSMCRFWYPRVKNILWKQALRRNSVEELCSFMKRRLQVPDCRGTAAVLGSEGIKWFSPQDQEIPGFVACQACHEDRIMGTSFESRFVPNGDQGAEDQWTCDACLPYMSRALDKLSSRNDWSGFVAGSTRRLQLPTCEGRDSSATEGVWYALRRKLDDFFVCGTCYMDQLELTAFEAEFEAVNQAVYQSLGFDRWMDLLGQKRSCKLTSSGLAMGFALDAGLRDGDFNGFWSAAQMINKLVPCTPNGIVRGRWWTLAGGCANFDICEACYVGIFKTNELDGFLQPRGTCEATLLCNFCPAAPRFLEFFKKLAEALDRSVFSYYTDYVTKFAHVAECPGLDHRENSTWWGYDQVLWCEECQLTFVAETSLGKEQLQYAGASDARAQICQMWSPRMRGMWLDVCRAGEAGPREELDHALVKLKEFGERRLQVYLQTVPRIRFIRKMKEIRMMQAVHQGHLSVMYSGMNSLAAVSGTGDGNWHGNSQLGWYETEHGATGAQMFNNMQAGFADANRTDEWMQIMQLQTMWSEVE</sequence>
<feature type="region of interest" description="Disordered" evidence="1">
    <location>
        <begin position="229"/>
        <end position="253"/>
    </location>
</feature>
<proteinExistence type="predicted"/>
<organism evidence="2 3">
    <name type="scientific">Ustilaginoidea virens</name>
    <name type="common">Rice false smut fungus</name>
    <name type="synonym">Villosiclava virens</name>
    <dbReference type="NCBI Taxonomy" id="1159556"/>
    <lineage>
        <taxon>Eukaryota</taxon>
        <taxon>Fungi</taxon>
        <taxon>Dikarya</taxon>
        <taxon>Ascomycota</taxon>
        <taxon>Pezizomycotina</taxon>
        <taxon>Sordariomycetes</taxon>
        <taxon>Hypocreomycetidae</taxon>
        <taxon>Hypocreales</taxon>
        <taxon>Clavicipitaceae</taxon>
        <taxon>Ustilaginoidea</taxon>
    </lineage>
</organism>
<protein>
    <recommendedName>
        <fullName evidence="4">Integral membrane protein</fullName>
    </recommendedName>
</protein>
<feature type="region of interest" description="Disordered" evidence="1">
    <location>
        <begin position="95"/>
        <end position="213"/>
    </location>
</feature>
<reference evidence="3" key="1">
    <citation type="journal article" date="2016" name="Genome Announc.">
        <title>Genome sequence of Ustilaginoidea virens IPU010, a rice pathogenic fungus causing false smut.</title>
        <authorList>
            <person name="Kumagai T."/>
            <person name="Ishii T."/>
            <person name="Terai G."/>
            <person name="Umemura M."/>
            <person name="Machida M."/>
            <person name="Asai K."/>
        </authorList>
    </citation>
    <scope>NUCLEOTIDE SEQUENCE [LARGE SCALE GENOMIC DNA]</scope>
    <source>
        <strain evidence="3">IPU010</strain>
    </source>
</reference>
<feature type="region of interest" description="Disordered" evidence="1">
    <location>
        <begin position="1"/>
        <end position="39"/>
    </location>
</feature>
<dbReference type="EMBL" id="BBTG02000023">
    <property type="protein sequence ID" value="GAO15325.1"/>
    <property type="molecule type" value="Genomic_DNA"/>
</dbReference>
<feature type="compositionally biased region" description="Polar residues" evidence="1">
    <location>
        <begin position="95"/>
        <end position="150"/>
    </location>
</feature>
<dbReference type="AlphaFoldDB" id="A0A1B5KYW6"/>
<dbReference type="Proteomes" id="UP000054053">
    <property type="component" value="Unassembled WGS sequence"/>
</dbReference>
<name>A0A1B5KYW6_USTVR</name>
<gene>
    <name evidence="2" type="ORF">UVI_02041480</name>
</gene>